<comment type="caution">
    <text evidence="5">The sequence shown here is derived from an EMBL/GenBank/DDBJ whole genome shotgun (WGS) entry which is preliminary data.</text>
</comment>
<dbReference type="InterPro" id="IPR041916">
    <property type="entry name" value="Anti_sigma_zinc_sf"/>
</dbReference>
<dbReference type="Gene3D" id="1.10.10.1320">
    <property type="entry name" value="Anti-sigma factor, zinc-finger domain"/>
    <property type="match status" value="1"/>
</dbReference>
<evidence type="ECO:0000256" key="1">
    <source>
        <dbReference type="ARBA" id="ARBA00023015"/>
    </source>
</evidence>
<feature type="compositionally biased region" description="Low complexity" evidence="3">
    <location>
        <begin position="266"/>
        <end position="279"/>
    </location>
</feature>
<reference evidence="5 6" key="1">
    <citation type="submission" date="2021-08" db="EMBL/GenBank/DDBJ databases">
        <title>Streptomyces sp. PTM05 isolated from lichen.</title>
        <authorList>
            <person name="Somphong A."/>
            <person name="Phongsopitanun W."/>
            <person name="Tanasupawat S."/>
        </authorList>
    </citation>
    <scope>NUCLEOTIDE SEQUENCE [LARGE SCALE GENOMIC DNA]</scope>
    <source>
        <strain evidence="5 6">Ptm05</strain>
    </source>
</reference>
<feature type="domain" description="Putative zinc-finger" evidence="4">
    <location>
        <begin position="8"/>
        <end position="37"/>
    </location>
</feature>
<protein>
    <submittedName>
        <fullName evidence="5">Zf-HC2 domain-containing protein</fullName>
    </submittedName>
</protein>
<feature type="region of interest" description="Disordered" evidence="3">
    <location>
        <begin position="228"/>
        <end position="305"/>
    </location>
</feature>
<evidence type="ECO:0000256" key="2">
    <source>
        <dbReference type="ARBA" id="ARBA00023163"/>
    </source>
</evidence>
<dbReference type="InterPro" id="IPR027383">
    <property type="entry name" value="Znf_put"/>
</dbReference>
<keyword evidence="6" id="KW-1185">Reference proteome</keyword>
<organism evidence="5 6">
    <name type="scientific">Streptantibioticus parmotrematis</name>
    <dbReference type="NCBI Taxonomy" id="2873249"/>
    <lineage>
        <taxon>Bacteria</taxon>
        <taxon>Bacillati</taxon>
        <taxon>Actinomycetota</taxon>
        <taxon>Actinomycetes</taxon>
        <taxon>Kitasatosporales</taxon>
        <taxon>Streptomycetaceae</taxon>
        <taxon>Streptantibioticus</taxon>
    </lineage>
</organism>
<evidence type="ECO:0000313" key="6">
    <source>
        <dbReference type="Proteomes" id="UP001198565"/>
    </source>
</evidence>
<proteinExistence type="predicted"/>
<keyword evidence="1" id="KW-0805">Transcription regulation</keyword>
<evidence type="ECO:0000256" key="3">
    <source>
        <dbReference type="SAM" id="MobiDB-lite"/>
    </source>
</evidence>
<sequence length="305" mass="29822">MPEEHLGDRLAAFVDGELGGDARDRVVAHLATCDRCRCAADEQRRLKSAVADAIPPALSAGLLARLQGLPGGDPGAGPSGPGGPPGARGRGVFGGSVLGGGPGGEADSCLAPTGERLSGFPIHDFGRPSPAFGRSGQDFGRPAHDFARPGGSASRGRRFAFAAAGAFSLAALALGGALPLDAVVEGGGPADPAAGTATTPLSTTSIAHHGTIRPGVTSVSVDSRQLFAPQGGQVPAGGSSPNATDLSGAALSASTPTVVPPSAPEPSATWPSATSQAPTAPSPTPLTGVAPERPPLAGSPRHAAH</sequence>
<dbReference type="Proteomes" id="UP001198565">
    <property type="component" value="Unassembled WGS sequence"/>
</dbReference>
<dbReference type="Pfam" id="PF13490">
    <property type="entry name" value="zf-HC2"/>
    <property type="match status" value="1"/>
</dbReference>
<feature type="region of interest" description="Disordered" evidence="3">
    <location>
        <begin position="194"/>
        <end position="213"/>
    </location>
</feature>
<keyword evidence="2" id="KW-0804">Transcription</keyword>
<evidence type="ECO:0000313" key="5">
    <source>
        <dbReference type="EMBL" id="MBY8884179.1"/>
    </source>
</evidence>
<name>A0ABS7QNB1_9ACTN</name>
<gene>
    <name evidence="5" type="ORF">K7472_04875</name>
</gene>
<feature type="region of interest" description="Disordered" evidence="3">
    <location>
        <begin position="120"/>
        <end position="154"/>
    </location>
</feature>
<evidence type="ECO:0000259" key="4">
    <source>
        <dbReference type="Pfam" id="PF13490"/>
    </source>
</evidence>
<feature type="compositionally biased region" description="Gly residues" evidence="3">
    <location>
        <begin position="69"/>
        <end position="98"/>
    </location>
</feature>
<accession>A0ABS7QNB1</accession>
<dbReference type="EMBL" id="JAINVZ010000002">
    <property type="protein sequence ID" value="MBY8884179.1"/>
    <property type="molecule type" value="Genomic_DNA"/>
</dbReference>
<feature type="region of interest" description="Disordered" evidence="3">
    <location>
        <begin position="65"/>
        <end position="98"/>
    </location>
</feature>